<accession>A0A1B0GJ78</accession>
<evidence type="ECO:0000259" key="5">
    <source>
        <dbReference type="PROSITE" id="PS00745"/>
    </source>
</evidence>
<dbReference type="GO" id="GO:0005737">
    <property type="term" value="C:cytoplasm"/>
    <property type="evidence" value="ECO:0007669"/>
    <property type="project" value="UniProtKB-ARBA"/>
</dbReference>
<evidence type="ECO:0000256" key="2">
    <source>
        <dbReference type="ARBA" id="ARBA00022481"/>
    </source>
</evidence>
<dbReference type="GO" id="GO:0003747">
    <property type="term" value="F:translation release factor activity"/>
    <property type="evidence" value="ECO:0007669"/>
    <property type="project" value="InterPro"/>
</dbReference>
<keyword evidence="7" id="KW-1185">Reference proteome</keyword>
<keyword evidence="2" id="KW-0488">Methylation</keyword>
<dbReference type="Gene3D" id="6.10.140.1950">
    <property type="match status" value="1"/>
</dbReference>
<evidence type="ECO:0000256" key="4">
    <source>
        <dbReference type="SAM" id="Coils"/>
    </source>
</evidence>
<protein>
    <recommendedName>
        <fullName evidence="5">Prokaryotic-type class I peptide chain release factors domain-containing protein</fullName>
    </recommendedName>
</protein>
<evidence type="ECO:0000256" key="1">
    <source>
        <dbReference type="ARBA" id="ARBA00010835"/>
    </source>
</evidence>
<sequence length="409" mass="47017">MLKNLRHLFPARKFNFLASLQQDYSIVQYPHLRRSHTVNKNSDDTELWNSESFGKYLEEIRKEFDEECQKKDSSNASRWRHLSQMCAVIERRETLLENLETLRKIAQDEKDREFKELAEEEEAELKETLREIHSDLLEAIVAGNEGDDYKSFILEVTAGVGGKEAMLFARDLYTMYTNYCNFRGWFTEVLEEDHMEIGGIRHASLCITGQDAFQTLKREGGVHRVQRIPVTEKSGRVHTSTVTVAIIPRPDDISIVLNSSDLRIETKRATGAGGQHVNTTDSAVRITHLPTGVSVECQTDRSQIKNRELAMKKLQARLYEAEIEAQIASTVSTRKSQVGTSMRNEKIRTYNFNQDRVTDHRIEDGTVHNLKGILEGREILDDFIGNIRVKSKEKQVKEFLSSLRENPKK</sequence>
<organism evidence="6 7">
    <name type="scientific">Lutzomyia longipalpis</name>
    <name type="common">Sand fly</name>
    <dbReference type="NCBI Taxonomy" id="7200"/>
    <lineage>
        <taxon>Eukaryota</taxon>
        <taxon>Metazoa</taxon>
        <taxon>Ecdysozoa</taxon>
        <taxon>Arthropoda</taxon>
        <taxon>Hexapoda</taxon>
        <taxon>Insecta</taxon>
        <taxon>Pterygota</taxon>
        <taxon>Neoptera</taxon>
        <taxon>Endopterygota</taxon>
        <taxon>Diptera</taxon>
        <taxon>Nematocera</taxon>
        <taxon>Psychodoidea</taxon>
        <taxon>Psychodidae</taxon>
        <taxon>Lutzomyia</taxon>
        <taxon>Lutzomyia</taxon>
    </lineage>
</organism>
<dbReference type="InterPro" id="IPR005139">
    <property type="entry name" value="PCRF"/>
</dbReference>
<dbReference type="InterPro" id="IPR050057">
    <property type="entry name" value="Prokaryotic/Mito_RF"/>
</dbReference>
<dbReference type="SMART" id="SM00937">
    <property type="entry name" value="PCRF"/>
    <property type="match status" value="1"/>
</dbReference>
<keyword evidence="3" id="KW-0648">Protein biosynthesis</keyword>
<dbReference type="AlphaFoldDB" id="A0A1B0GJ78"/>
<dbReference type="Gene3D" id="3.30.160.20">
    <property type="match status" value="1"/>
</dbReference>
<dbReference type="PROSITE" id="PS00745">
    <property type="entry name" value="RF_PROK_I"/>
    <property type="match status" value="1"/>
</dbReference>
<dbReference type="EnsemblMetazoa" id="LLOJ006073-RA">
    <property type="protein sequence ID" value="LLOJ006073-PA"/>
    <property type="gene ID" value="LLOJ006073"/>
</dbReference>
<feature type="coiled-coil region" evidence="4">
    <location>
        <begin position="89"/>
        <end position="138"/>
    </location>
</feature>
<reference evidence="6" key="1">
    <citation type="submission" date="2020-05" db="UniProtKB">
        <authorList>
            <consortium name="EnsemblMetazoa"/>
        </authorList>
    </citation>
    <scope>IDENTIFICATION</scope>
    <source>
        <strain evidence="6">Jacobina</strain>
    </source>
</reference>
<dbReference type="VEuPathDB" id="VectorBase:LLONM1_000613"/>
<dbReference type="VEuPathDB" id="VectorBase:LLOJ006073"/>
<dbReference type="Gene3D" id="3.30.70.1660">
    <property type="match status" value="1"/>
</dbReference>
<comment type="similarity">
    <text evidence="1">Belongs to the prokaryotic/mitochondrial release factor family.</text>
</comment>
<dbReference type="InterPro" id="IPR000352">
    <property type="entry name" value="Pep_chain_release_fac_I"/>
</dbReference>
<dbReference type="Pfam" id="PF03462">
    <property type="entry name" value="PCRF"/>
    <property type="match status" value="1"/>
</dbReference>
<proteinExistence type="inferred from homology"/>
<keyword evidence="4" id="KW-0175">Coiled coil</keyword>
<evidence type="ECO:0000313" key="7">
    <source>
        <dbReference type="Proteomes" id="UP000092461"/>
    </source>
</evidence>
<dbReference type="SUPFAM" id="SSF75620">
    <property type="entry name" value="Release factor"/>
    <property type="match status" value="1"/>
</dbReference>
<dbReference type="InterPro" id="IPR045853">
    <property type="entry name" value="Pep_chain_release_fac_I_sf"/>
</dbReference>
<evidence type="ECO:0000313" key="6">
    <source>
        <dbReference type="EnsemblMetazoa" id="LLOJ006073-PA"/>
    </source>
</evidence>
<dbReference type="PANTHER" id="PTHR43804">
    <property type="entry name" value="LD18447P"/>
    <property type="match status" value="1"/>
</dbReference>
<feature type="domain" description="Prokaryotic-type class I peptide chain release factors" evidence="5">
    <location>
        <begin position="268"/>
        <end position="284"/>
    </location>
</feature>
<dbReference type="EMBL" id="AJWK01019500">
    <property type="status" value="NOT_ANNOTATED_CDS"/>
    <property type="molecule type" value="Genomic_DNA"/>
</dbReference>
<dbReference type="FunFam" id="3.30.160.20:FF:000004">
    <property type="entry name" value="Peptide chain release factor 1"/>
    <property type="match status" value="1"/>
</dbReference>
<evidence type="ECO:0000256" key="3">
    <source>
        <dbReference type="ARBA" id="ARBA00022917"/>
    </source>
</evidence>
<dbReference type="Proteomes" id="UP000092461">
    <property type="component" value="Unassembled WGS sequence"/>
</dbReference>
<dbReference type="PANTHER" id="PTHR43804:SF7">
    <property type="entry name" value="LD18447P"/>
    <property type="match status" value="1"/>
</dbReference>
<dbReference type="Pfam" id="PF00472">
    <property type="entry name" value="RF-1"/>
    <property type="match status" value="1"/>
</dbReference>
<name>A0A1B0GJ78_LUTLO</name>